<keyword evidence="1" id="KW-0472">Membrane</keyword>
<evidence type="ECO:0000256" key="1">
    <source>
        <dbReference type="SAM" id="Phobius"/>
    </source>
</evidence>
<dbReference type="EMBL" id="VUJU01007636">
    <property type="protein sequence ID" value="KAF0742635.1"/>
    <property type="molecule type" value="Genomic_DNA"/>
</dbReference>
<dbReference type="AlphaFoldDB" id="A0A6G0XQK5"/>
<proteinExistence type="predicted"/>
<feature type="transmembrane region" description="Helical" evidence="1">
    <location>
        <begin position="20"/>
        <end position="39"/>
    </location>
</feature>
<gene>
    <name evidence="2" type="ORF">FWK35_00020667</name>
</gene>
<protein>
    <submittedName>
        <fullName evidence="2">Uncharacterized protein</fullName>
    </submittedName>
</protein>
<evidence type="ECO:0000313" key="2">
    <source>
        <dbReference type="EMBL" id="KAF0742635.1"/>
    </source>
</evidence>
<sequence>MNFNVECLISDNPRQSRLSHYFVLCVYVLWFILFCECVLEVMPKNPYKDFSHLGRAQHYRQLNGIN</sequence>
<dbReference type="Proteomes" id="UP000478052">
    <property type="component" value="Unassembled WGS sequence"/>
</dbReference>
<comment type="caution">
    <text evidence="2">The sequence shown here is derived from an EMBL/GenBank/DDBJ whole genome shotgun (WGS) entry which is preliminary data.</text>
</comment>
<organism evidence="2 3">
    <name type="scientific">Aphis craccivora</name>
    <name type="common">Cowpea aphid</name>
    <dbReference type="NCBI Taxonomy" id="307492"/>
    <lineage>
        <taxon>Eukaryota</taxon>
        <taxon>Metazoa</taxon>
        <taxon>Ecdysozoa</taxon>
        <taxon>Arthropoda</taxon>
        <taxon>Hexapoda</taxon>
        <taxon>Insecta</taxon>
        <taxon>Pterygota</taxon>
        <taxon>Neoptera</taxon>
        <taxon>Paraneoptera</taxon>
        <taxon>Hemiptera</taxon>
        <taxon>Sternorrhyncha</taxon>
        <taxon>Aphidomorpha</taxon>
        <taxon>Aphidoidea</taxon>
        <taxon>Aphididae</taxon>
        <taxon>Aphidini</taxon>
        <taxon>Aphis</taxon>
        <taxon>Aphis</taxon>
    </lineage>
</organism>
<keyword evidence="1" id="KW-0812">Transmembrane</keyword>
<reference evidence="2 3" key="1">
    <citation type="submission" date="2019-08" db="EMBL/GenBank/DDBJ databases">
        <title>Whole genome of Aphis craccivora.</title>
        <authorList>
            <person name="Voronova N.V."/>
            <person name="Shulinski R.S."/>
            <person name="Bandarenka Y.V."/>
            <person name="Zhorov D.G."/>
            <person name="Warner D."/>
        </authorList>
    </citation>
    <scope>NUCLEOTIDE SEQUENCE [LARGE SCALE GENOMIC DNA]</scope>
    <source>
        <strain evidence="2">180601</strain>
        <tissue evidence="2">Whole Body</tissue>
    </source>
</reference>
<accession>A0A6G0XQK5</accession>
<evidence type="ECO:0000313" key="3">
    <source>
        <dbReference type="Proteomes" id="UP000478052"/>
    </source>
</evidence>
<keyword evidence="3" id="KW-1185">Reference proteome</keyword>
<keyword evidence="1" id="KW-1133">Transmembrane helix</keyword>
<name>A0A6G0XQK5_APHCR</name>